<gene>
    <name evidence="9" type="ORF">RD110_20295</name>
</gene>
<dbReference type="GO" id="GO:0005524">
    <property type="term" value="F:ATP binding"/>
    <property type="evidence" value="ECO:0007669"/>
    <property type="project" value="InterPro"/>
</dbReference>
<dbReference type="GO" id="GO:0016787">
    <property type="term" value="F:hydrolase activity"/>
    <property type="evidence" value="ECO:0007669"/>
    <property type="project" value="UniProtKB-KW"/>
</dbReference>
<dbReference type="PANTHER" id="PTHR42926:SF1">
    <property type="entry name" value="CIRCADIAN CLOCK OSCILLATOR PROTEIN KAIC 1"/>
    <property type="match status" value="1"/>
</dbReference>
<evidence type="ECO:0000256" key="2">
    <source>
        <dbReference type="ARBA" id="ARBA00022553"/>
    </source>
</evidence>
<dbReference type="KEGG" id="rhy:RD110_20295"/>
<dbReference type="EMBL" id="CP019236">
    <property type="protein sequence ID" value="APW39266.1"/>
    <property type="molecule type" value="Genomic_DNA"/>
</dbReference>
<dbReference type="InterPro" id="IPR003593">
    <property type="entry name" value="AAA+_ATPase"/>
</dbReference>
<organism evidence="9 10">
    <name type="scientific">Rhodoferax koreensis</name>
    <dbReference type="NCBI Taxonomy" id="1842727"/>
    <lineage>
        <taxon>Bacteria</taxon>
        <taxon>Pseudomonadati</taxon>
        <taxon>Pseudomonadota</taxon>
        <taxon>Betaproteobacteria</taxon>
        <taxon>Burkholderiales</taxon>
        <taxon>Comamonadaceae</taxon>
        <taxon>Rhodoferax</taxon>
    </lineage>
</organism>
<proteinExistence type="predicted"/>
<keyword evidence="10" id="KW-1185">Reference proteome</keyword>
<dbReference type="InterPro" id="IPR027417">
    <property type="entry name" value="P-loop_NTPase"/>
</dbReference>
<keyword evidence="4" id="KW-0677">Repeat</keyword>
<evidence type="ECO:0000256" key="5">
    <source>
        <dbReference type="ARBA" id="ARBA00022777"/>
    </source>
</evidence>
<keyword evidence="2" id="KW-0597">Phosphoprotein</keyword>
<feature type="domain" description="KaiC" evidence="8">
    <location>
        <begin position="8"/>
        <end position="242"/>
    </location>
</feature>
<dbReference type="InterPro" id="IPR014774">
    <property type="entry name" value="KaiC-like_dom"/>
</dbReference>
<dbReference type="EC" id="2.7.11.1" evidence="1"/>
<dbReference type="InterPro" id="IPR030665">
    <property type="entry name" value="KaiC"/>
</dbReference>
<feature type="region of interest" description="Disordered" evidence="7">
    <location>
        <begin position="473"/>
        <end position="494"/>
    </location>
</feature>
<dbReference type="Pfam" id="PF06745">
    <property type="entry name" value="ATPase"/>
    <property type="match status" value="2"/>
</dbReference>
<evidence type="ECO:0000256" key="3">
    <source>
        <dbReference type="ARBA" id="ARBA00022679"/>
    </source>
</evidence>
<dbReference type="SUPFAM" id="SSF52540">
    <property type="entry name" value="P-loop containing nucleoside triphosphate hydrolases"/>
    <property type="match status" value="2"/>
</dbReference>
<dbReference type="PANTHER" id="PTHR42926">
    <property type="match status" value="1"/>
</dbReference>
<dbReference type="Gene3D" id="3.40.50.300">
    <property type="entry name" value="P-loop containing nucleotide triphosphate hydrolases"/>
    <property type="match status" value="2"/>
</dbReference>
<evidence type="ECO:0000313" key="9">
    <source>
        <dbReference type="EMBL" id="APW39266.1"/>
    </source>
</evidence>
<dbReference type="PROSITE" id="PS51146">
    <property type="entry name" value="KAIC"/>
    <property type="match status" value="2"/>
</dbReference>
<protein>
    <recommendedName>
        <fullName evidence="1">non-specific serine/threonine protein kinase</fullName>
        <ecNumber evidence="1">2.7.11.1</ecNumber>
    </recommendedName>
</protein>
<keyword evidence="3" id="KW-0808">Transferase</keyword>
<evidence type="ECO:0000256" key="6">
    <source>
        <dbReference type="ARBA" id="ARBA00022801"/>
    </source>
</evidence>
<evidence type="ECO:0000259" key="8">
    <source>
        <dbReference type="PROSITE" id="PS51146"/>
    </source>
</evidence>
<keyword evidence="5 9" id="KW-0418">Kinase</keyword>
<name>A0A1P8JZT3_9BURK</name>
<reference evidence="9 10" key="1">
    <citation type="submission" date="2017-01" db="EMBL/GenBank/DDBJ databases">
        <authorList>
            <person name="Mah S.A."/>
            <person name="Swanson W.J."/>
            <person name="Moy G.W."/>
            <person name="Vacquier V.D."/>
        </authorList>
    </citation>
    <scope>NUCLEOTIDE SEQUENCE [LARGE SCALE GENOMIC DNA]</scope>
    <source>
        <strain evidence="9 10">DCY110</strain>
    </source>
</reference>
<feature type="domain" description="KaiC" evidence="8">
    <location>
        <begin position="249"/>
        <end position="478"/>
    </location>
</feature>
<dbReference type="InterPro" id="IPR051347">
    <property type="entry name" value="Circadian_clock_KaiC-rel"/>
</dbReference>
<dbReference type="PIRSF" id="PIRSF039117">
    <property type="entry name" value="KaiC"/>
    <property type="match status" value="1"/>
</dbReference>
<dbReference type="AlphaFoldDB" id="A0A1P8JZT3"/>
<dbReference type="Proteomes" id="UP000186609">
    <property type="component" value="Chromosome"/>
</dbReference>
<dbReference type="OrthoDB" id="9783783at2"/>
<evidence type="ECO:0000256" key="7">
    <source>
        <dbReference type="SAM" id="MobiDB-lite"/>
    </source>
</evidence>
<dbReference type="SMART" id="SM00382">
    <property type="entry name" value="AAA"/>
    <property type="match status" value="2"/>
</dbReference>
<keyword evidence="6" id="KW-0378">Hydrolase</keyword>
<dbReference type="STRING" id="1842727.RD110_20295"/>
<evidence type="ECO:0000256" key="1">
    <source>
        <dbReference type="ARBA" id="ARBA00012513"/>
    </source>
</evidence>
<evidence type="ECO:0000256" key="4">
    <source>
        <dbReference type="ARBA" id="ARBA00022737"/>
    </source>
</evidence>
<dbReference type="InterPro" id="IPR010624">
    <property type="entry name" value="KaiC_dom"/>
</dbReference>
<evidence type="ECO:0000313" key="10">
    <source>
        <dbReference type="Proteomes" id="UP000186609"/>
    </source>
</evidence>
<dbReference type="GO" id="GO:0004674">
    <property type="term" value="F:protein serine/threonine kinase activity"/>
    <property type="evidence" value="ECO:0007669"/>
    <property type="project" value="UniProtKB-EC"/>
</dbReference>
<sequence>MKTKVEINRLATGVPGLDAVLGGGLPEFSFNLIAGPPGCGKTTLAHQMMFALATPERPALYFTVLGEPPLKMLRYQQQFSFFDSGKVNDSIRFINLSDETVAGDLDVVLEKISSEVQARSPSLVFVDSFRSVVLASQVKGKPGNELQRFVQQLGMLMTSWQATTFLIGEYFNETDANPVFTVADGLIWVRQSVQRNSMVRKMEILKMRGQPTLPGLHTFRIGPDGIQVFAPVGQATASSPAAVAVPDASRISIGVPALDEMLGGGLPRGYSVLVAGPSGSGKSILAAAFLAEGARQGETGVIAAFEQQPSGTRNRLLADLIASGSVGIVDSRAPDLSIDEIVLLLQAEIQRLKATRVVIDSLSGFELALAPTFRDDFRESLSRLVTALASTGVTVLMTSELEDRYTDLRFSPYGTAFLTDVIIVQRYIEVDSRLRRMIAVVKIRASAHSDEMRLFRIDGAGIHIGEMLSDREGLLGGRPTYRSPGPSDPGRTRG</sequence>
<accession>A0A1P8JZT3</accession>
<dbReference type="RefSeq" id="WP_076201522.1">
    <property type="nucleotide sequence ID" value="NZ_CP019236.1"/>
</dbReference>